<dbReference type="EMBL" id="VAWA01000004">
    <property type="protein sequence ID" value="TLP77464.1"/>
    <property type="molecule type" value="Genomic_DNA"/>
</dbReference>
<dbReference type="Pfam" id="PF00455">
    <property type="entry name" value="DeoRC"/>
    <property type="match status" value="1"/>
</dbReference>
<dbReference type="PROSITE" id="PS51000">
    <property type="entry name" value="HTH_DEOR_2"/>
    <property type="match status" value="1"/>
</dbReference>
<keyword evidence="2" id="KW-0678">Repressor</keyword>
<dbReference type="GO" id="GO:0003677">
    <property type="term" value="F:DNA binding"/>
    <property type="evidence" value="ECO:0007669"/>
    <property type="project" value="UniProtKB-KW"/>
</dbReference>
<dbReference type="OrthoDB" id="7688673at2"/>
<sequence>MAQLTPERHDSILARLDEGPVTVQFLADQLQVSKETIRRDLDVLQSQGSLQRVHGGAVPAGAASRVEPTLSDRLGRHTAQKQRIAHTAQQFLPPANGGSMILDAGTTTEALANLVADTSSAEGQQRYLITNAVPIAQRLASCPGAQVEILGGTVRGVTGAAVGSDTVDALARRRADVAFIGTNGVDAAFGLSTPDSAEAAVKAALIRAARHRILLADSSKLGQTTLVQFATLAELDVLITDAEPAPDLAEALTEAEVEVVIA</sequence>
<evidence type="ECO:0000256" key="4">
    <source>
        <dbReference type="ARBA" id="ARBA00023125"/>
    </source>
</evidence>
<dbReference type="PRINTS" id="PR00037">
    <property type="entry name" value="HTHLACR"/>
</dbReference>
<keyword evidence="3" id="KW-0805">Transcription regulation</keyword>
<dbReference type="AlphaFoldDB" id="A0A5R9AH26"/>
<protein>
    <recommendedName>
        <fullName evidence="1">Lactose phosphotransferase system repressor</fullName>
    </recommendedName>
</protein>
<dbReference type="SMART" id="SM01134">
    <property type="entry name" value="DeoRC"/>
    <property type="match status" value="1"/>
</dbReference>
<proteinExistence type="predicted"/>
<evidence type="ECO:0000256" key="3">
    <source>
        <dbReference type="ARBA" id="ARBA00023015"/>
    </source>
</evidence>
<dbReference type="SUPFAM" id="SSF100950">
    <property type="entry name" value="NagB/RpiA/CoA transferase-like"/>
    <property type="match status" value="1"/>
</dbReference>
<evidence type="ECO:0000313" key="9">
    <source>
        <dbReference type="Proteomes" id="UP000306544"/>
    </source>
</evidence>
<dbReference type="Gene3D" id="3.40.50.1360">
    <property type="match status" value="1"/>
</dbReference>
<dbReference type="RefSeq" id="WP_138169694.1">
    <property type="nucleotide sequence ID" value="NZ_VAWA01000004.1"/>
</dbReference>
<dbReference type="InterPro" id="IPR014036">
    <property type="entry name" value="DeoR-like_C"/>
</dbReference>
<evidence type="ECO:0000256" key="1">
    <source>
        <dbReference type="ARBA" id="ARBA00021390"/>
    </source>
</evidence>
<dbReference type="SMART" id="SM00420">
    <property type="entry name" value="HTH_DEOR"/>
    <property type="match status" value="1"/>
</dbReference>
<feature type="domain" description="HTH deoR-type" evidence="7">
    <location>
        <begin position="5"/>
        <end position="59"/>
    </location>
</feature>
<keyword evidence="5" id="KW-0804">Transcription</keyword>
<comment type="function">
    <text evidence="6">Repressor of the lactose catabolism operon. Galactose-6-phosphate is the inducer.</text>
</comment>
<dbReference type="InterPro" id="IPR018356">
    <property type="entry name" value="Tscrpt_reg_HTH_DeoR_CS"/>
</dbReference>
<comment type="caution">
    <text evidence="8">The sequence shown here is derived from an EMBL/GenBank/DDBJ whole genome shotgun (WGS) entry which is preliminary data.</text>
</comment>
<dbReference type="PROSITE" id="PS00894">
    <property type="entry name" value="HTH_DEOR_1"/>
    <property type="match status" value="1"/>
</dbReference>
<dbReference type="InterPro" id="IPR001034">
    <property type="entry name" value="DeoR_HTH"/>
</dbReference>
<evidence type="ECO:0000313" key="8">
    <source>
        <dbReference type="EMBL" id="TLP77464.1"/>
    </source>
</evidence>
<dbReference type="GO" id="GO:0003700">
    <property type="term" value="F:DNA-binding transcription factor activity"/>
    <property type="evidence" value="ECO:0007669"/>
    <property type="project" value="InterPro"/>
</dbReference>
<dbReference type="PANTHER" id="PTHR30363">
    <property type="entry name" value="HTH-TYPE TRANSCRIPTIONAL REGULATOR SRLR-RELATED"/>
    <property type="match status" value="1"/>
</dbReference>
<dbReference type="InterPro" id="IPR050313">
    <property type="entry name" value="Carb_Metab_HTH_regulators"/>
</dbReference>
<evidence type="ECO:0000256" key="2">
    <source>
        <dbReference type="ARBA" id="ARBA00022491"/>
    </source>
</evidence>
<keyword evidence="9" id="KW-1185">Reference proteome</keyword>
<reference evidence="8 9" key="1">
    <citation type="submission" date="2019-05" db="EMBL/GenBank/DDBJ databases">
        <title>Nesterenkonia sp. GY239, isolated from the Southern Atlantic Ocean.</title>
        <authorList>
            <person name="Zhang G."/>
        </authorList>
    </citation>
    <scope>NUCLEOTIDE SEQUENCE [LARGE SCALE GENOMIC DNA]</scope>
    <source>
        <strain evidence="8 9">GY239</strain>
    </source>
</reference>
<name>A0A5R9AH26_9MICC</name>
<dbReference type="SUPFAM" id="SSF46785">
    <property type="entry name" value="Winged helix' DNA-binding domain"/>
    <property type="match status" value="1"/>
</dbReference>
<dbReference type="InterPro" id="IPR036390">
    <property type="entry name" value="WH_DNA-bd_sf"/>
</dbReference>
<evidence type="ECO:0000256" key="5">
    <source>
        <dbReference type="ARBA" id="ARBA00023163"/>
    </source>
</evidence>
<gene>
    <name evidence="8" type="ORF">FEF27_04675</name>
</gene>
<dbReference type="InterPro" id="IPR037171">
    <property type="entry name" value="NagB/RpiA_transferase-like"/>
</dbReference>
<dbReference type="Proteomes" id="UP000306544">
    <property type="component" value="Unassembled WGS sequence"/>
</dbReference>
<keyword evidence="4" id="KW-0238">DNA-binding</keyword>
<dbReference type="Pfam" id="PF08220">
    <property type="entry name" value="HTH_DeoR"/>
    <property type="match status" value="1"/>
</dbReference>
<dbReference type="InterPro" id="IPR036388">
    <property type="entry name" value="WH-like_DNA-bd_sf"/>
</dbReference>
<evidence type="ECO:0000259" key="7">
    <source>
        <dbReference type="PROSITE" id="PS51000"/>
    </source>
</evidence>
<dbReference type="PANTHER" id="PTHR30363:SF4">
    <property type="entry name" value="GLYCEROL-3-PHOSPHATE REGULON REPRESSOR"/>
    <property type="match status" value="1"/>
</dbReference>
<accession>A0A5R9AH26</accession>
<evidence type="ECO:0000256" key="6">
    <source>
        <dbReference type="ARBA" id="ARBA00024937"/>
    </source>
</evidence>
<dbReference type="Gene3D" id="1.10.10.10">
    <property type="entry name" value="Winged helix-like DNA-binding domain superfamily/Winged helix DNA-binding domain"/>
    <property type="match status" value="1"/>
</dbReference>
<organism evidence="8 9">
    <name type="scientific">Nesterenkonia sphaerica</name>
    <dbReference type="NCBI Taxonomy" id="1804988"/>
    <lineage>
        <taxon>Bacteria</taxon>
        <taxon>Bacillati</taxon>
        <taxon>Actinomycetota</taxon>
        <taxon>Actinomycetes</taxon>
        <taxon>Micrococcales</taxon>
        <taxon>Micrococcaceae</taxon>
        <taxon>Nesterenkonia</taxon>
    </lineage>
</organism>